<dbReference type="GO" id="GO:0006511">
    <property type="term" value="P:ubiquitin-dependent protein catabolic process"/>
    <property type="evidence" value="ECO:0007669"/>
    <property type="project" value="TreeGrafter"/>
</dbReference>
<keyword evidence="1" id="KW-0963">Cytoplasm</keyword>
<evidence type="ECO:0000256" key="1">
    <source>
        <dbReference type="ARBA" id="ARBA00022490"/>
    </source>
</evidence>
<dbReference type="PANTHER" id="PTHR10758:SF1">
    <property type="entry name" value="COP9 SIGNALOSOME COMPLEX SUBUNIT 3"/>
    <property type="match status" value="1"/>
</dbReference>
<evidence type="ECO:0000259" key="2">
    <source>
        <dbReference type="Pfam" id="PF22788"/>
    </source>
</evidence>
<comment type="caution">
    <text evidence="3">The sequence shown here is derived from an EMBL/GenBank/DDBJ whole genome shotgun (WGS) entry which is preliminary data.</text>
</comment>
<dbReference type="EMBL" id="JAUCMV010000004">
    <property type="protein sequence ID" value="KAK0400701.1"/>
    <property type="molecule type" value="Genomic_DNA"/>
</dbReference>
<keyword evidence="4" id="KW-1185">Reference proteome</keyword>
<dbReference type="InterPro" id="IPR050756">
    <property type="entry name" value="CSN3"/>
</dbReference>
<reference evidence="3" key="1">
    <citation type="submission" date="2023-06" db="EMBL/GenBank/DDBJ databases">
        <title>Genomic analysis of the entomopathogenic nematode Steinernema hermaphroditum.</title>
        <authorList>
            <person name="Schwarz E.M."/>
            <person name="Heppert J.K."/>
            <person name="Baniya A."/>
            <person name="Schwartz H.T."/>
            <person name="Tan C.-H."/>
            <person name="Antoshechkin I."/>
            <person name="Sternberg P.W."/>
            <person name="Goodrich-Blair H."/>
            <person name="Dillman A.R."/>
        </authorList>
    </citation>
    <scope>NUCLEOTIDE SEQUENCE</scope>
    <source>
        <strain evidence="3">PS9179</strain>
        <tissue evidence="3">Whole animal</tissue>
    </source>
</reference>
<gene>
    <name evidence="3" type="ORF">QR680_015407</name>
</gene>
<feature type="domain" description="COP9 signalosome complex subunit 3 N-terminal helical repeats" evidence="2">
    <location>
        <begin position="55"/>
        <end position="278"/>
    </location>
</feature>
<dbReference type="Pfam" id="PF22788">
    <property type="entry name" value="COP9_hel_rpt"/>
    <property type="match status" value="1"/>
</dbReference>
<organism evidence="3 4">
    <name type="scientific">Steinernema hermaphroditum</name>
    <dbReference type="NCBI Taxonomy" id="289476"/>
    <lineage>
        <taxon>Eukaryota</taxon>
        <taxon>Metazoa</taxon>
        <taxon>Ecdysozoa</taxon>
        <taxon>Nematoda</taxon>
        <taxon>Chromadorea</taxon>
        <taxon>Rhabditida</taxon>
        <taxon>Tylenchina</taxon>
        <taxon>Panagrolaimomorpha</taxon>
        <taxon>Strongyloidoidea</taxon>
        <taxon>Steinernematidae</taxon>
        <taxon>Steinernema</taxon>
    </lineage>
</organism>
<dbReference type="InterPro" id="IPR055089">
    <property type="entry name" value="COP9_N"/>
</dbReference>
<dbReference type="AlphaFoldDB" id="A0AA39H7J7"/>
<proteinExistence type="predicted"/>
<accession>A0AA39H7J7</accession>
<evidence type="ECO:0000313" key="3">
    <source>
        <dbReference type="EMBL" id="KAK0400701.1"/>
    </source>
</evidence>
<dbReference type="Proteomes" id="UP001175271">
    <property type="component" value="Unassembled WGS sequence"/>
</dbReference>
<dbReference type="PANTHER" id="PTHR10758">
    <property type="entry name" value="26S PROTEASOME NON-ATPASE REGULATORY SUBUNIT 3/COP9 SIGNALOSOME COMPLEX SUBUNIT 3"/>
    <property type="match status" value="1"/>
</dbReference>
<sequence>MSTALGAIRGFIGGSGGLTYDSYMKRIAERGRMAQTLADDHNTFLMKDSFKSFSQEDLMRALEMVDPRTQTIPFMTLLFVKTLKDVAQRGVGSKIANFMQTMMYVVDRVSQINVDHACLILDIYLQSLEFVMSFAKQPIGKEAQRVALTFVRNGLVALTKKDRKMTRIHPTFFQLCIVSDLEEVARDAIYEDARELIFDKELATFDRQELLPFMYFIHGAQVQLNLQNLHEALHLYLNALMVPYKGISETHLHVYKRFILINFILGRPIAQLPSCLSQAFERTFQQKCCEYEELIKLASRRIYKRNHLEEVRKYVIQKQRVFDNDDVEWLVRRVLQRVEQDMVMSVASTFKKISLEEACKRCFFNSKKELYRAVEQLVESGCLVMDYDEDTKFIRFDMPEQKKINQEALVDAQRKIATLKKAVAHYDELSRKHKDYVAKDKKMKPSFPDF</sequence>
<name>A0AA39H7J7_9BILA</name>
<dbReference type="GO" id="GO:0008180">
    <property type="term" value="C:COP9 signalosome"/>
    <property type="evidence" value="ECO:0007669"/>
    <property type="project" value="TreeGrafter"/>
</dbReference>
<protein>
    <recommendedName>
        <fullName evidence="2">COP9 signalosome complex subunit 3 N-terminal helical repeats domain-containing protein</fullName>
    </recommendedName>
</protein>
<evidence type="ECO:0000313" key="4">
    <source>
        <dbReference type="Proteomes" id="UP001175271"/>
    </source>
</evidence>